<dbReference type="AlphaFoldDB" id="A0A285SWP5"/>
<evidence type="ECO:0000256" key="2">
    <source>
        <dbReference type="SAM" id="Phobius"/>
    </source>
</evidence>
<evidence type="ECO:0000256" key="1">
    <source>
        <dbReference type="SAM" id="Coils"/>
    </source>
</evidence>
<evidence type="ECO:0000313" key="4">
    <source>
        <dbReference type="Proteomes" id="UP000219636"/>
    </source>
</evidence>
<accession>A0A285SWP5</accession>
<keyword evidence="2" id="KW-0472">Membrane</keyword>
<proteinExistence type="predicted"/>
<keyword evidence="4" id="KW-1185">Reference proteome</keyword>
<sequence>MDDKQRISKLEGDVANLNTRMAVAEAGIKDMKDDMESIKNNTTWILRLIIGAIVMALLGLVLVNGGSI</sequence>
<dbReference type="Pfam" id="PF10779">
    <property type="entry name" value="XhlA"/>
    <property type="match status" value="1"/>
</dbReference>
<dbReference type="OrthoDB" id="9807141at2"/>
<dbReference type="InterPro" id="IPR019715">
    <property type="entry name" value="Haemolysin_XhlA"/>
</dbReference>
<dbReference type="Gene3D" id="1.20.5.340">
    <property type="match status" value="1"/>
</dbReference>
<evidence type="ECO:0000313" key="3">
    <source>
        <dbReference type="EMBL" id="SOC12761.1"/>
    </source>
</evidence>
<dbReference type="RefSeq" id="WP_097073786.1">
    <property type="nucleotide sequence ID" value="NZ_OBMQ01000007.1"/>
</dbReference>
<reference evidence="4" key="1">
    <citation type="submission" date="2017-08" db="EMBL/GenBank/DDBJ databases">
        <authorList>
            <person name="Varghese N."/>
            <person name="Submissions S."/>
        </authorList>
    </citation>
    <scope>NUCLEOTIDE SEQUENCE [LARGE SCALE GENOMIC DNA]</scope>
    <source>
        <strain evidence="4">JC22</strain>
    </source>
</reference>
<gene>
    <name evidence="3" type="ORF">SAMN05880501_10747</name>
</gene>
<keyword evidence="2" id="KW-0812">Transmembrane</keyword>
<dbReference type="Proteomes" id="UP000219636">
    <property type="component" value="Unassembled WGS sequence"/>
</dbReference>
<feature type="transmembrane region" description="Helical" evidence="2">
    <location>
        <begin position="44"/>
        <end position="63"/>
    </location>
</feature>
<feature type="coiled-coil region" evidence="1">
    <location>
        <begin position="14"/>
        <end position="41"/>
    </location>
</feature>
<name>A0A285SWP5_9BACL</name>
<protein>
    <submittedName>
        <fullName evidence="3">Hemolysin XhlA</fullName>
    </submittedName>
</protein>
<organism evidence="3 4">
    <name type="scientific">Ureibacillus xyleni</name>
    <dbReference type="NCBI Taxonomy" id="614648"/>
    <lineage>
        <taxon>Bacteria</taxon>
        <taxon>Bacillati</taxon>
        <taxon>Bacillota</taxon>
        <taxon>Bacilli</taxon>
        <taxon>Bacillales</taxon>
        <taxon>Caryophanaceae</taxon>
        <taxon>Ureibacillus</taxon>
    </lineage>
</organism>
<dbReference type="EMBL" id="OBMQ01000007">
    <property type="protein sequence ID" value="SOC12761.1"/>
    <property type="molecule type" value="Genomic_DNA"/>
</dbReference>
<keyword evidence="1" id="KW-0175">Coiled coil</keyword>
<keyword evidence="2" id="KW-1133">Transmembrane helix</keyword>